<dbReference type="Pfam" id="PF13561">
    <property type="entry name" value="adh_short_C2"/>
    <property type="match status" value="1"/>
</dbReference>
<protein>
    <submittedName>
        <fullName evidence="1">Uncharacterized protein</fullName>
    </submittedName>
</protein>
<dbReference type="Gene3D" id="3.40.50.720">
    <property type="entry name" value="NAD(P)-binding Rossmann-like Domain"/>
    <property type="match status" value="1"/>
</dbReference>
<dbReference type="EMBL" id="HACG01029167">
    <property type="protein sequence ID" value="CEK76032.1"/>
    <property type="molecule type" value="Transcribed_RNA"/>
</dbReference>
<dbReference type="FunFam" id="3.40.50.720:FF:000084">
    <property type="entry name" value="Short-chain dehydrogenase reductase"/>
    <property type="match status" value="1"/>
</dbReference>
<evidence type="ECO:0000313" key="1">
    <source>
        <dbReference type="EMBL" id="CEK76032.1"/>
    </source>
</evidence>
<proteinExistence type="predicted"/>
<dbReference type="AlphaFoldDB" id="A0A0B7A5X1"/>
<organism evidence="1">
    <name type="scientific">Arion vulgaris</name>
    <dbReference type="NCBI Taxonomy" id="1028688"/>
    <lineage>
        <taxon>Eukaryota</taxon>
        <taxon>Metazoa</taxon>
        <taxon>Spiralia</taxon>
        <taxon>Lophotrochozoa</taxon>
        <taxon>Mollusca</taxon>
        <taxon>Gastropoda</taxon>
        <taxon>Heterobranchia</taxon>
        <taxon>Euthyneura</taxon>
        <taxon>Panpulmonata</taxon>
        <taxon>Eupulmonata</taxon>
        <taxon>Stylommatophora</taxon>
        <taxon>Helicina</taxon>
        <taxon>Arionoidea</taxon>
        <taxon>Arionidae</taxon>
        <taxon>Arion</taxon>
    </lineage>
</organism>
<sequence length="271" mass="28857">MATQLKDKVAVVTGSSSGLGEAIAILFASRGAKVTLCGRDEGRLKSVLEKAVKASGGHHDRFLTVQGDLNEASVRKQIIDQTGHKFGRLDILVANAGVLRPNQSLLTATEETYDDIMNTNLKSVFFLIQQAVPLLEKSKGNIINISTAGYNLAIPMLTLSLLSKVALDHLTRCLAVDLGSKGIRVNSANPGQFATRVLRHVAIDTEATKGDATQPQIDVKQPLKGKLGTVEDFAEAVAFLASDQASFITGEALRVDGGRSFGGGYEELVLK</sequence>
<dbReference type="SUPFAM" id="SSF51735">
    <property type="entry name" value="NAD(P)-binding Rossmann-fold domains"/>
    <property type="match status" value="1"/>
</dbReference>
<dbReference type="InterPro" id="IPR036291">
    <property type="entry name" value="NAD(P)-bd_dom_sf"/>
</dbReference>
<dbReference type="PANTHER" id="PTHR43975:SF2">
    <property type="entry name" value="EG:BACR7A4.14 PROTEIN-RELATED"/>
    <property type="match status" value="1"/>
</dbReference>
<dbReference type="PRINTS" id="PR00081">
    <property type="entry name" value="GDHRDH"/>
</dbReference>
<dbReference type="PRINTS" id="PR00080">
    <property type="entry name" value="SDRFAMILY"/>
</dbReference>
<name>A0A0B7A5X1_9EUPU</name>
<dbReference type="PANTHER" id="PTHR43975">
    <property type="entry name" value="ZGC:101858"/>
    <property type="match status" value="1"/>
</dbReference>
<reference evidence="1" key="1">
    <citation type="submission" date="2014-12" db="EMBL/GenBank/DDBJ databases">
        <title>Insight into the proteome of Arion vulgaris.</title>
        <authorList>
            <person name="Aradska J."/>
            <person name="Bulat T."/>
            <person name="Smidak R."/>
            <person name="Sarate P."/>
            <person name="Gangsoo J."/>
            <person name="Sialana F."/>
            <person name="Bilban M."/>
            <person name="Lubec G."/>
        </authorList>
    </citation>
    <scope>NUCLEOTIDE SEQUENCE</scope>
    <source>
        <tissue evidence="1">Skin</tissue>
    </source>
</reference>
<dbReference type="InterPro" id="IPR002347">
    <property type="entry name" value="SDR_fam"/>
</dbReference>
<accession>A0A0B7A5X1</accession>
<gene>
    <name evidence="1" type="primary">ORF98100</name>
</gene>